<accession>A0A820W5F1</accession>
<protein>
    <recommendedName>
        <fullName evidence="6">NAD(P)(+)--arginine ADP-ribosyltransferase</fullName>
        <ecNumber evidence="6">2.4.2.31</ecNumber>
    </recommendedName>
    <alternativeName>
        <fullName evidence="6">Mono(ADP-ribosyl)transferase</fullName>
    </alternativeName>
</protein>
<dbReference type="SMART" id="SM00678">
    <property type="entry name" value="WWE"/>
    <property type="match status" value="1"/>
</dbReference>
<evidence type="ECO:0000313" key="8">
    <source>
        <dbReference type="EMBL" id="CAF3069607.1"/>
    </source>
</evidence>
<evidence type="ECO:0000256" key="4">
    <source>
        <dbReference type="ARBA" id="ARBA00022695"/>
    </source>
</evidence>
<dbReference type="SUPFAM" id="SSF117839">
    <property type="entry name" value="WWE domain"/>
    <property type="match status" value="1"/>
</dbReference>
<evidence type="ECO:0000259" key="7">
    <source>
        <dbReference type="PROSITE" id="PS50918"/>
    </source>
</evidence>
<dbReference type="InterPro" id="IPR004170">
    <property type="entry name" value="WWE_dom"/>
</dbReference>
<evidence type="ECO:0000313" key="11">
    <source>
        <dbReference type="EMBL" id="CAF4510518.1"/>
    </source>
</evidence>
<keyword evidence="2 6" id="KW-0328">Glycosyltransferase</keyword>
<keyword evidence="4" id="KW-0548">Nucleotidyltransferase</keyword>
<keyword evidence="6" id="KW-0520">NAD</keyword>
<dbReference type="Proteomes" id="UP000663825">
    <property type="component" value="Unassembled WGS sequence"/>
</dbReference>
<evidence type="ECO:0000256" key="2">
    <source>
        <dbReference type="ARBA" id="ARBA00022676"/>
    </source>
</evidence>
<dbReference type="Proteomes" id="UP000663873">
    <property type="component" value="Unassembled WGS sequence"/>
</dbReference>
<dbReference type="Pfam" id="PF01129">
    <property type="entry name" value="ART"/>
    <property type="match status" value="1"/>
</dbReference>
<dbReference type="GO" id="GO:0016779">
    <property type="term" value="F:nucleotidyltransferase activity"/>
    <property type="evidence" value="ECO:0007669"/>
    <property type="project" value="UniProtKB-KW"/>
</dbReference>
<sequence>MAHSMSSTQRIEWMYKNSRDPTEWRAYSDIETIIIEEAYQKKQSEALLDDYHINLKRLLQVSNQNHTDQCSVQRVIKQRTDSRLREERFMPDPILPSKGFTDARHRASFLDAAGQCLNLSVLKVSDDTFVTMLVEKAAEGILSEAKKVGKEKEGQWMAEQLLKTKSKSRYEVAKCCARLYCMESFLYKKMNEIMRLGTDEKYQALWQSKLLTFGPFACLLFNLQRDLSVSATIQTKTVYRGANFSPEQIKEYQRITNYSKADRNYGQFPAFTSTSRNREKAQQFGNILFIIEIGEADGCDFSLYSEFDEEEHLLAPHFYFSIESCLFDNEINKWVIALRSLNI</sequence>
<dbReference type="AlphaFoldDB" id="A0A820W5F1"/>
<dbReference type="Proteomes" id="UP000663838">
    <property type="component" value="Unassembled WGS sequence"/>
</dbReference>
<name>A0A820W5F1_9BILA</name>
<reference evidence="11" key="1">
    <citation type="submission" date="2021-02" db="EMBL/GenBank/DDBJ databases">
        <authorList>
            <person name="Nowell W R."/>
        </authorList>
    </citation>
    <scope>NUCLEOTIDE SEQUENCE</scope>
</reference>
<dbReference type="InterPro" id="IPR018123">
    <property type="entry name" value="WWE-dom_subgr"/>
</dbReference>
<dbReference type="EC" id="2.4.2.31" evidence="6"/>
<dbReference type="Gene3D" id="3.30.720.50">
    <property type="match status" value="1"/>
</dbReference>
<dbReference type="GO" id="GO:0008270">
    <property type="term" value="F:zinc ion binding"/>
    <property type="evidence" value="ECO:0007669"/>
    <property type="project" value="InterPro"/>
</dbReference>
<comment type="similarity">
    <text evidence="1 6">Belongs to the Arg-specific ADP-ribosyltransferase family.</text>
</comment>
<dbReference type="InterPro" id="IPR037197">
    <property type="entry name" value="WWE_dom_sf"/>
</dbReference>
<comment type="caution">
    <text evidence="11">The sequence shown here is derived from an EMBL/GenBank/DDBJ whole genome shotgun (WGS) entry which is preliminary data.</text>
</comment>
<dbReference type="EMBL" id="CAJNXB010000572">
    <property type="protein sequence ID" value="CAF3069607.1"/>
    <property type="molecule type" value="Genomic_DNA"/>
</dbReference>
<organism evidence="11 13">
    <name type="scientific">Rotaria socialis</name>
    <dbReference type="NCBI Taxonomy" id="392032"/>
    <lineage>
        <taxon>Eukaryota</taxon>
        <taxon>Metazoa</taxon>
        <taxon>Spiralia</taxon>
        <taxon>Gnathifera</taxon>
        <taxon>Rotifera</taxon>
        <taxon>Eurotatoria</taxon>
        <taxon>Bdelloidea</taxon>
        <taxon>Philodinida</taxon>
        <taxon>Philodinidae</taxon>
        <taxon>Rotaria</taxon>
    </lineage>
</organism>
<keyword evidence="6" id="KW-0521">NADP</keyword>
<comment type="catalytic activity">
    <reaction evidence="5 6">
        <text>L-arginyl-[protein] + NAD(+) = N(omega)-(ADP-D-ribosyl)-L-arginyl-[protein] + nicotinamide + H(+)</text>
        <dbReference type="Rhea" id="RHEA:19149"/>
        <dbReference type="Rhea" id="RHEA-COMP:10532"/>
        <dbReference type="Rhea" id="RHEA-COMP:15087"/>
        <dbReference type="ChEBI" id="CHEBI:15378"/>
        <dbReference type="ChEBI" id="CHEBI:17154"/>
        <dbReference type="ChEBI" id="CHEBI:29965"/>
        <dbReference type="ChEBI" id="CHEBI:57540"/>
        <dbReference type="ChEBI" id="CHEBI:142554"/>
        <dbReference type="EC" id="2.4.2.31"/>
    </reaction>
</comment>
<dbReference type="SUPFAM" id="SSF56399">
    <property type="entry name" value="ADP-ribosylation"/>
    <property type="match status" value="1"/>
</dbReference>
<dbReference type="EMBL" id="CAJOBP010007249">
    <property type="protein sequence ID" value="CAF4510518.1"/>
    <property type="molecule type" value="Genomic_DNA"/>
</dbReference>
<feature type="domain" description="WWE" evidence="7">
    <location>
        <begin position="1"/>
        <end position="78"/>
    </location>
</feature>
<dbReference type="Gene3D" id="3.90.176.10">
    <property type="entry name" value="Toxin ADP-ribosyltransferase, Chain A, domain 1"/>
    <property type="match status" value="1"/>
</dbReference>
<dbReference type="Pfam" id="PF02825">
    <property type="entry name" value="WWE"/>
    <property type="match status" value="1"/>
</dbReference>
<dbReference type="EMBL" id="CAJNYV010000854">
    <property type="protein sequence ID" value="CAF3388379.1"/>
    <property type="molecule type" value="Genomic_DNA"/>
</dbReference>
<evidence type="ECO:0000256" key="1">
    <source>
        <dbReference type="ARBA" id="ARBA00009558"/>
    </source>
</evidence>
<gene>
    <name evidence="10" type="ORF">HFQ381_LOCUS14718</name>
    <name evidence="9" type="ORF">KIK155_LOCUS6957</name>
    <name evidence="8" type="ORF">TIS948_LOCUS5017</name>
    <name evidence="12" type="ORF">TOA249_LOCUS20108</name>
    <name evidence="11" type="ORF">UJA718_LOCUS26960</name>
</gene>
<dbReference type="PROSITE" id="PS51996">
    <property type="entry name" value="TR_MART"/>
    <property type="match status" value="1"/>
</dbReference>
<keyword evidence="13" id="KW-1185">Reference proteome</keyword>
<dbReference type="PROSITE" id="PS50918">
    <property type="entry name" value="WWE"/>
    <property type="match status" value="1"/>
</dbReference>
<dbReference type="EMBL" id="CAJOBS010001620">
    <property type="protein sequence ID" value="CAF4747124.1"/>
    <property type="molecule type" value="Genomic_DNA"/>
</dbReference>
<evidence type="ECO:0000313" key="9">
    <source>
        <dbReference type="EMBL" id="CAF3388379.1"/>
    </source>
</evidence>
<evidence type="ECO:0000313" key="13">
    <source>
        <dbReference type="Proteomes" id="UP000663873"/>
    </source>
</evidence>
<evidence type="ECO:0000313" key="10">
    <source>
        <dbReference type="EMBL" id="CAF4319381.1"/>
    </source>
</evidence>
<dbReference type="Proteomes" id="UP000663851">
    <property type="component" value="Unassembled WGS sequence"/>
</dbReference>
<dbReference type="GO" id="GO:0106274">
    <property type="term" value="F:NAD+-protein-arginine ADP-ribosyltransferase activity"/>
    <property type="evidence" value="ECO:0007669"/>
    <property type="project" value="UniProtKB-EC"/>
</dbReference>
<proteinExistence type="inferred from homology"/>
<dbReference type="InterPro" id="IPR000768">
    <property type="entry name" value="ART"/>
</dbReference>
<dbReference type="EMBL" id="CAJOBO010000973">
    <property type="protein sequence ID" value="CAF4319381.1"/>
    <property type="molecule type" value="Genomic_DNA"/>
</dbReference>
<evidence type="ECO:0000313" key="12">
    <source>
        <dbReference type="EMBL" id="CAF4747124.1"/>
    </source>
</evidence>
<evidence type="ECO:0000256" key="5">
    <source>
        <dbReference type="ARBA" id="ARBA00047597"/>
    </source>
</evidence>
<dbReference type="OrthoDB" id="10041514at2759"/>
<evidence type="ECO:0000256" key="3">
    <source>
        <dbReference type="ARBA" id="ARBA00022679"/>
    </source>
</evidence>
<dbReference type="Proteomes" id="UP000663865">
    <property type="component" value="Unassembled WGS sequence"/>
</dbReference>
<keyword evidence="3 6" id="KW-0808">Transferase</keyword>
<evidence type="ECO:0000256" key="6">
    <source>
        <dbReference type="RuleBase" id="RU361228"/>
    </source>
</evidence>